<feature type="chain" id="PRO_5047310980" evidence="5">
    <location>
        <begin position="23"/>
        <end position="316"/>
    </location>
</feature>
<feature type="domain" description="Metallo-beta-lactamase" evidence="6">
    <location>
        <begin position="84"/>
        <end position="289"/>
    </location>
</feature>
<comment type="similarity">
    <text evidence="1">Belongs to the metallo-beta-lactamase superfamily.</text>
</comment>
<organism evidence="7 8">
    <name type="scientific">Noviherbaspirillum suwonense</name>
    <dbReference type="NCBI Taxonomy" id="1224511"/>
    <lineage>
        <taxon>Bacteria</taxon>
        <taxon>Pseudomonadati</taxon>
        <taxon>Pseudomonadota</taxon>
        <taxon>Betaproteobacteria</taxon>
        <taxon>Burkholderiales</taxon>
        <taxon>Oxalobacteraceae</taxon>
        <taxon>Noviherbaspirillum</taxon>
    </lineage>
</organism>
<gene>
    <name evidence="7" type="ORF">SAMN06295970_11113</name>
</gene>
<evidence type="ECO:0000256" key="3">
    <source>
        <dbReference type="ARBA" id="ARBA00022801"/>
    </source>
</evidence>
<dbReference type="InterPro" id="IPR001279">
    <property type="entry name" value="Metallo-B-lactamas"/>
</dbReference>
<keyword evidence="8" id="KW-1185">Reference proteome</keyword>
<keyword evidence="3" id="KW-0378">Hydrolase</keyword>
<proteinExistence type="inferred from homology"/>
<dbReference type="InterPro" id="IPR036866">
    <property type="entry name" value="RibonucZ/Hydroxyglut_hydro"/>
</dbReference>
<dbReference type="Gene3D" id="3.60.15.10">
    <property type="entry name" value="Ribonuclease Z/Hydroxyacylglutathione hydrolase-like"/>
    <property type="match status" value="1"/>
</dbReference>
<reference evidence="7 8" key="1">
    <citation type="submission" date="2017-05" db="EMBL/GenBank/DDBJ databases">
        <authorList>
            <person name="Varghese N."/>
            <person name="Submissions S."/>
        </authorList>
    </citation>
    <scope>NUCLEOTIDE SEQUENCE [LARGE SCALE GENOMIC DNA]</scope>
    <source>
        <strain evidence="7 8">DSM 26001</strain>
    </source>
</reference>
<evidence type="ECO:0000256" key="1">
    <source>
        <dbReference type="ARBA" id="ARBA00007749"/>
    </source>
</evidence>
<evidence type="ECO:0000256" key="2">
    <source>
        <dbReference type="ARBA" id="ARBA00022723"/>
    </source>
</evidence>
<dbReference type="Proteomes" id="UP001158049">
    <property type="component" value="Unassembled WGS sequence"/>
</dbReference>
<name>A0ABY1QAJ2_9BURK</name>
<keyword evidence="5" id="KW-0732">Signal</keyword>
<feature type="signal peptide" evidence="5">
    <location>
        <begin position="1"/>
        <end position="22"/>
    </location>
</feature>
<evidence type="ECO:0000256" key="4">
    <source>
        <dbReference type="ARBA" id="ARBA00022833"/>
    </source>
</evidence>
<dbReference type="SMART" id="SM00849">
    <property type="entry name" value="Lactamase_B"/>
    <property type="match status" value="1"/>
</dbReference>
<keyword evidence="4" id="KW-0862">Zinc</keyword>
<evidence type="ECO:0000259" key="6">
    <source>
        <dbReference type="SMART" id="SM00849"/>
    </source>
</evidence>
<dbReference type="PANTHER" id="PTHR42978:SF6">
    <property type="entry name" value="QUORUM-QUENCHING LACTONASE YTNP-RELATED"/>
    <property type="match status" value="1"/>
</dbReference>
<evidence type="ECO:0000313" key="8">
    <source>
        <dbReference type="Proteomes" id="UP001158049"/>
    </source>
</evidence>
<dbReference type="InterPro" id="IPR051013">
    <property type="entry name" value="MBL_superfamily_lactonases"/>
</dbReference>
<dbReference type="RefSeq" id="WP_283443051.1">
    <property type="nucleotide sequence ID" value="NZ_FXUL01000011.1"/>
</dbReference>
<keyword evidence="2" id="KW-0479">Metal-binding</keyword>
<dbReference type="SUPFAM" id="SSF56281">
    <property type="entry name" value="Metallo-hydrolase/oxidoreductase"/>
    <property type="match status" value="1"/>
</dbReference>
<dbReference type="CDD" id="cd07720">
    <property type="entry name" value="OPHC2-like_MBL-fold"/>
    <property type="match status" value="1"/>
</dbReference>
<evidence type="ECO:0000256" key="5">
    <source>
        <dbReference type="SAM" id="SignalP"/>
    </source>
</evidence>
<dbReference type="EMBL" id="FXUL01000011">
    <property type="protein sequence ID" value="SMP65597.1"/>
    <property type="molecule type" value="Genomic_DNA"/>
</dbReference>
<sequence>MIPRCMRLCLAFLLSGAAVAQAAAPMAKTQAPGYYRMMLGDFEITALSDGTVMLPVNRLLSNTTRARVDRALARSGLSSPLETSVNGYLVNTGDKLVLIDAGAAGLFGPTLGRLVDNLKAAGYQPEQVDEIYLTHLHPDHVGGLASKGAAAFPNAVVRADRADADFWLSETNLEKAAREDKPGFEGARASLQPYIETHRFRPFDGRTPLAGGITAMPRHGHTPGHSTYLVESRGQKLMLWGDLLHVGAMQFDQPAVTIAFDTNTRAAATQRKRAFADAALHGYLVAGAHVSFPGIGRVRPSGRGYVWLPVNYAVPK</sequence>
<evidence type="ECO:0000313" key="7">
    <source>
        <dbReference type="EMBL" id="SMP65597.1"/>
    </source>
</evidence>
<comment type="caution">
    <text evidence="7">The sequence shown here is derived from an EMBL/GenBank/DDBJ whole genome shotgun (WGS) entry which is preliminary data.</text>
</comment>
<dbReference type="Pfam" id="PF00753">
    <property type="entry name" value="Lactamase_B"/>
    <property type="match status" value="1"/>
</dbReference>
<accession>A0ABY1QAJ2</accession>
<protein>
    <submittedName>
        <fullName evidence="7">Glyoxylase, beta-lactamase superfamily II</fullName>
    </submittedName>
</protein>
<dbReference type="PANTHER" id="PTHR42978">
    <property type="entry name" value="QUORUM-QUENCHING LACTONASE YTNP-RELATED-RELATED"/>
    <property type="match status" value="1"/>
</dbReference>